<name>A0A4R4Z8T1_9ACTN</name>
<proteinExistence type="predicted"/>
<gene>
    <name evidence="2" type="ORF">E1286_05390</name>
</gene>
<evidence type="ECO:0000313" key="3">
    <source>
        <dbReference type="Proteomes" id="UP000295302"/>
    </source>
</evidence>
<dbReference type="Pfam" id="PF00293">
    <property type="entry name" value="NUDIX"/>
    <property type="match status" value="1"/>
</dbReference>
<protein>
    <submittedName>
        <fullName evidence="2">NUDIX hydrolase</fullName>
    </submittedName>
</protein>
<feature type="domain" description="Nudix hydrolase" evidence="1">
    <location>
        <begin position="52"/>
        <end position="162"/>
    </location>
</feature>
<keyword evidence="3" id="KW-1185">Reference proteome</keyword>
<dbReference type="Proteomes" id="UP000295302">
    <property type="component" value="Unassembled WGS sequence"/>
</dbReference>
<dbReference type="GO" id="GO:0016787">
    <property type="term" value="F:hydrolase activity"/>
    <property type="evidence" value="ECO:0007669"/>
    <property type="project" value="UniProtKB-KW"/>
</dbReference>
<keyword evidence="2" id="KW-0378">Hydrolase</keyword>
<reference evidence="2 3" key="1">
    <citation type="submission" date="2019-03" db="EMBL/GenBank/DDBJ databases">
        <title>Draft genome sequences of novel Actinobacteria.</title>
        <authorList>
            <person name="Sahin N."/>
            <person name="Ay H."/>
            <person name="Saygin H."/>
        </authorList>
    </citation>
    <scope>NUCLEOTIDE SEQUENCE [LARGE SCALE GENOMIC DNA]</scope>
    <source>
        <strain evidence="2 3">CH32</strain>
    </source>
</reference>
<dbReference type="RefSeq" id="WP_132609278.1">
    <property type="nucleotide sequence ID" value="NZ_SMKQ01000008.1"/>
</dbReference>
<dbReference type="AlphaFoldDB" id="A0A4R4Z8T1"/>
<dbReference type="EMBL" id="SMKQ01000008">
    <property type="protein sequence ID" value="TDD54623.1"/>
    <property type="molecule type" value="Genomic_DNA"/>
</dbReference>
<dbReference type="SUPFAM" id="SSF55811">
    <property type="entry name" value="Nudix"/>
    <property type="match status" value="1"/>
</dbReference>
<organism evidence="2 3">
    <name type="scientific">Nonomuraea terrae</name>
    <dbReference type="NCBI Taxonomy" id="2530383"/>
    <lineage>
        <taxon>Bacteria</taxon>
        <taxon>Bacillati</taxon>
        <taxon>Actinomycetota</taxon>
        <taxon>Actinomycetes</taxon>
        <taxon>Streptosporangiales</taxon>
        <taxon>Streptosporangiaceae</taxon>
        <taxon>Nonomuraea</taxon>
    </lineage>
</organism>
<dbReference type="Gene3D" id="3.90.79.10">
    <property type="entry name" value="Nucleoside Triphosphate Pyrophosphohydrolase"/>
    <property type="match status" value="1"/>
</dbReference>
<accession>A0A4R4Z8T1</accession>
<sequence>MNEQPNTEHPIQQLSTEIVYESPYMRLREDRIRRLDGSDGLYTYVEKPDFALIIAIENDGFHLVEQYRYPVRARSWEFVQGTFPKMGVGAPELLAREELRQETGITAGVMRHLGRLHCAKGISSQGFDVFVASDLTHGEAELEVEEQDLRHQWVSRTDFENMVTDGVVTDDSTLAAYTLFLLHQGA</sequence>
<dbReference type="InterPro" id="IPR015797">
    <property type="entry name" value="NUDIX_hydrolase-like_dom_sf"/>
</dbReference>
<evidence type="ECO:0000313" key="2">
    <source>
        <dbReference type="EMBL" id="TDD54623.1"/>
    </source>
</evidence>
<dbReference type="InterPro" id="IPR000086">
    <property type="entry name" value="NUDIX_hydrolase_dom"/>
</dbReference>
<comment type="caution">
    <text evidence="2">The sequence shown here is derived from an EMBL/GenBank/DDBJ whole genome shotgun (WGS) entry which is preliminary data.</text>
</comment>
<evidence type="ECO:0000259" key="1">
    <source>
        <dbReference type="Pfam" id="PF00293"/>
    </source>
</evidence>
<dbReference type="OrthoDB" id="177518at2"/>
<dbReference type="CDD" id="cd24161">
    <property type="entry name" value="NUDIX_ADPRase_Ndx2"/>
    <property type="match status" value="1"/>
</dbReference>